<keyword evidence="7" id="KW-1185">Reference proteome</keyword>
<dbReference type="InterPro" id="IPR005532">
    <property type="entry name" value="SUMF_dom"/>
</dbReference>
<feature type="domain" description="Sulfatase-modifying factor enzyme-like" evidence="4">
    <location>
        <begin position="647"/>
        <end position="857"/>
    </location>
</feature>
<dbReference type="Pfam" id="PF10017">
    <property type="entry name" value="Methyltransf_33"/>
    <property type="match status" value="2"/>
</dbReference>
<dbReference type="InterPro" id="IPR051128">
    <property type="entry name" value="EgtD_Methyltrsf_superfamily"/>
</dbReference>
<reference evidence="6 7" key="1">
    <citation type="journal article" date="2020" name="ISME J.">
        <title>Uncovering the hidden diversity of litter-decomposition mechanisms in mushroom-forming fungi.</title>
        <authorList>
            <person name="Floudas D."/>
            <person name="Bentzer J."/>
            <person name="Ahren D."/>
            <person name="Johansson T."/>
            <person name="Persson P."/>
            <person name="Tunlid A."/>
        </authorList>
    </citation>
    <scope>NUCLEOTIDE SEQUENCE [LARGE SCALE GENOMIC DNA]</scope>
    <source>
        <strain evidence="6 7">CBS 101986</strain>
    </source>
</reference>
<dbReference type="GO" id="GO:0008168">
    <property type="term" value="F:methyltransferase activity"/>
    <property type="evidence" value="ECO:0007669"/>
    <property type="project" value="UniProtKB-KW"/>
</dbReference>
<dbReference type="EMBL" id="JAACJJ010000043">
    <property type="protein sequence ID" value="KAF5314970.1"/>
    <property type="molecule type" value="Genomic_DNA"/>
</dbReference>
<dbReference type="InterPro" id="IPR019257">
    <property type="entry name" value="MeTrfase_dom"/>
</dbReference>
<feature type="compositionally biased region" description="Low complexity" evidence="3">
    <location>
        <begin position="205"/>
        <end position="226"/>
    </location>
</feature>
<evidence type="ECO:0000259" key="4">
    <source>
        <dbReference type="Pfam" id="PF03781"/>
    </source>
</evidence>
<feature type="region of interest" description="Disordered" evidence="3">
    <location>
        <begin position="190"/>
        <end position="228"/>
    </location>
</feature>
<name>A0A8H5B1R0_9AGAR</name>
<accession>A0A8H5B1R0</accession>
<feature type="domain" description="Histidine-specific methyltransferase SAM-dependent" evidence="5">
    <location>
        <begin position="232"/>
        <end position="402"/>
    </location>
</feature>
<evidence type="ECO:0008006" key="8">
    <source>
        <dbReference type="Google" id="ProtNLM"/>
    </source>
</evidence>
<keyword evidence="1" id="KW-0489">Methyltransferase</keyword>
<evidence type="ECO:0000256" key="3">
    <source>
        <dbReference type="SAM" id="MobiDB-lite"/>
    </source>
</evidence>
<evidence type="ECO:0000313" key="7">
    <source>
        <dbReference type="Proteomes" id="UP000567179"/>
    </source>
</evidence>
<dbReference type="Gene3D" id="3.90.1580.10">
    <property type="entry name" value="paralog of FGE (formylglycine-generating enzyme)"/>
    <property type="match status" value="1"/>
</dbReference>
<dbReference type="AlphaFoldDB" id="A0A8H5B1R0"/>
<evidence type="ECO:0000313" key="6">
    <source>
        <dbReference type="EMBL" id="KAF5314970.1"/>
    </source>
</evidence>
<proteinExistence type="predicted"/>
<feature type="domain" description="Histidine-specific methyltransferase SAM-dependent" evidence="5">
    <location>
        <begin position="22"/>
        <end position="172"/>
    </location>
</feature>
<sequence length="862" mass="96588">MPVEIIDVHHRSNDGLHVTDIQSEVLEGLTKPTGQKQMPTMLLYDERGLRLYDDITTEAPEYYLFGAEEEILKANADAIVQAMHRGGVASNEIIVELGAGALRKTSHLLRGLSRSVTDVSPQQITYYALDLERRELERTLGEITNSSAGQELVGKVNTKGMWGTYHDGLKFIEDGGIFAADPATPLTSMNNLTVDSDLDTPPLSPVSSENGSSHSGSSDLGSSPPSTLNGDKPQLHFMFLGSSLGNFSRVGAPAFLGSLPLRPGSGDTLLMGMDHDNEKALIEEAYNDPKGYTRRFIFNGLAAAGRALGNENMFEENKWEYVNTYNMAERRHEAFFKSRCSQTICDPGSRQTFTFVKDEMMKIEESLKFSEKDTYSLFTEANLRPVQRWMDQKSLYSLWLLERPPFRFPLLLSPSAPNTLSSTPFGTPSRSEWRDVWAAWDFITTKMIPESMMFQRPIDLRHICLFYLGHIPTFLDIHLSRVLRQPHTEPEAFKYIFERGIDPDVDDPTQCHSHSEVPTSDDEWPSQSSILEFQATVRSRLLSLHNDIESGKVTLTRKLARVLFITLEHEAMHAETLLYMLLQRAGSGTVPPPGFAPPAWESLAAGWNAAPKPSASAVTMGPASISIGHDDYESCDESANDDVKDHEFGWDNESPKRQVQVDQFRIEWRPVTNKEFYDYYVGAGKGKVALPTSWIEDKQGIKVRTLYGSVSMDIAQNWPVMAPYDALSTYATVKGGRLPTEAELMLFYDKYRAGYEGGANTGFRNWHPVPATTGGNRNDGMGCNGGVWEWTSTVFEKVEGFEPSKLYPGYSMDFFDGKHNVVLGGSFATIPRIASRRSFRNWYQRNYPYAWVGARVAYDIPK</sequence>
<protein>
    <recommendedName>
        <fullName evidence="8">Sulfatase-modifying factor enzyme domain-containing protein</fullName>
    </recommendedName>
</protein>
<dbReference type="InterPro" id="IPR016187">
    <property type="entry name" value="CTDL_fold"/>
</dbReference>
<dbReference type="Gene3D" id="3.40.50.150">
    <property type="entry name" value="Vaccinia Virus protein VP39"/>
    <property type="match status" value="1"/>
</dbReference>
<keyword evidence="2" id="KW-0808">Transferase</keyword>
<organism evidence="6 7">
    <name type="scientific">Psilocybe cf. subviscida</name>
    <dbReference type="NCBI Taxonomy" id="2480587"/>
    <lineage>
        <taxon>Eukaryota</taxon>
        <taxon>Fungi</taxon>
        <taxon>Dikarya</taxon>
        <taxon>Basidiomycota</taxon>
        <taxon>Agaricomycotina</taxon>
        <taxon>Agaricomycetes</taxon>
        <taxon>Agaricomycetidae</taxon>
        <taxon>Agaricales</taxon>
        <taxon>Agaricineae</taxon>
        <taxon>Strophariaceae</taxon>
        <taxon>Psilocybe</taxon>
    </lineage>
</organism>
<comment type="caution">
    <text evidence="6">The sequence shown here is derived from an EMBL/GenBank/DDBJ whole genome shotgun (WGS) entry which is preliminary data.</text>
</comment>
<dbReference type="InterPro" id="IPR029063">
    <property type="entry name" value="SAM-dependent_MTases_sf"/>
</dbReference>
<dbReference type="InterPro" id="IPR042095">
    <property type="entry name" value="SUMF_sf"/>
</dbReference>
<gene>
    <name evidence="6" type="ORF">D9619_007148</name>
</gene>
<dbReference type="Pfam" id="PF03781">
    <property type="entry name" value="FGE-sulfatase"/>
    <property type="match status" value="1"/>
</dbReference>
<dbReference type="Proteomes" id="UP000567179">
    <property type="component" value="Unassembled WGS sequence"/>
</dbReference>
<evidence type="ECO:0000259" key="5">
    <source>
        <dbReference type="Pfam" id="PF10017"/>
    </source>
</evidence>
<dbReference type="OrthoDB" id="659at2759"/>
<dbReference type="GO" id="GO:0032259">
    <property type="term" value="P:methylation"/>
    <property type="evidence" value="ECO:0007669"/>
    <property type="project" value="UniProtKB-KW"/>
</dbReference>
<dbReference type="PANTHER" id="PTHR43397">
    <property type="entry name" value="ERGOTHIONEINE BIOSYNTHESIS PROTEIN 1"/>
    <property type="match status" value="1"/>
</dbReference>
<evidence type="ECO:0000256" key="1">
    <source>
        <dbReference type="ARBA" id="ARBA00022603"/>
    </source>
</evidence>
<evidence type="ECO:0000256" key="2">
    <source>
        <dbReference type="ARBA" id="ARBA00022679"/>
    </source>
</evidence>
<dbReference type="PANTHER" id="PTHR43397:SF1">
    <property type="entry name" value="ERGOTHIONEINE BIOSYNTHESIS PROTEIN 1"/>
    <property type="match status" value="1"/>
</dbReference>
<dbReference type="SUPFAM" id="SSF56436">
    <property type="entry name" value="C-type lectin-like"/>
    <property type="match status" value="1"/>
</dbReference>